<dbReference type="PANTHER" id="PTHR42115:SF1">
    <property type="entry name" value="BETA-SYNTHASE (BETA-THIONASE), PUTATIVE (AFU_ORTHOLOGUE AFUA_3G08420)-RELATED"/>
    <property type="match status" value="1"/>
</dbReference>
<evidence type="ECO:0000313" key="5">
    <source>
        <dbReference type="Proteomes" id="UP000005222"/>
    </source>
</evidence>
<keyword evidence="5" id="KW-1185">Reference proteome</keyword>
<feature type="domain" description="CBS" evidence="2">
    <location>
        <begin position="21"/>
        <end position="78"/>
    </location>
</feature>
<reference evidence="5" key="2">
    <citation type="journal article" date="2012" name="G3 (Bethesda)">
        <title>Pichia sorbitophila, an interspecies yeast hybrid reveals early steps of genome resolution following polyploidization.</title>
        <authorList>
            <person name="Leh Louis V."/>
            <person name="Despons L."/>
            <person name="Friedrich A."/>
            <person name="Martin T."/>
            <person name="Durrens P."/>
            <person name="Casaregola S."/>
            <person name="Neuveglise C."/>
            <person name="Fairhead C."/>
            <person name="Marck C."/>
            <person name="Cruz J.A."/>
            <person name="Straub M.L."/>
            <person name="Kugler V."/>
            <person name="Sacerdot C."/>
            <person name="Uzunov Z."/>
            <person name="Thierry A."/>
            <person name="Weiss S."/>
            <person name="Bleykasten C."/>
            <person name="De Montigny J."/>
            <person name="Jacques N."/>
            <person name="Jung P."/>
            <person name="Lemaire M."/>
            <person name="Mallet S."/>
            <person name="Morel G."/>
            <person name="Richard G.F."/>
            <person name="Sarkar A."/>
            <person name="Savel G."/>
            <person name="Schacherer J."/>
            <person name="Seret M.L."/>
            <person name="Talla E."/>
            <person name="Samson G."/>
            <person name="Jubin C."/>
            <person name="Poulain J."/>
            <person name="Vacherie B."/>
            <person name="Barbe V."/>
            <person name="Pelletier E."/>
            <person name="Sherman D.J."/>
            <person name="Westhof E."/>
            <person name="Weissenbach J."/>
            <person name="Baret P.V."/>
            <person name="Wincker P."/>
            <person name="Gaillardin C."/>
            <person name="Dujon B."/>
            <person name="Souciet J.L."/>
        </authorList>
    </citation>
    <scope>NUCLEOTIDE SEQUENCE [LARGE SCALE GENOMIC DNA]</scope>
    <source>
        <strain evidence="5">ATCC MYA-4447 / BCRC 22081 / CBS 7064 / NBRC 10061 / NRRL Y-12695</strain>
    </source>
</reference>
<proteinExistence type="predicted"/>
<dbReference type="Proteomes" id="UP000005222">
    <property type="component" value="Chromosome A"/>
</dbReference>
<reference evidence="3" key="1">
    <citation type="submission" date="2011-10" db="EMBL/GenBank/DDBJ databases">
        <authorList>
            <person name="Genoscope - CEA"/>
        </authorList>
    </citation>
    <scope>NUCLEOTIDE SEQUENCE</scope>
    <source>
        <strain evidence="3">CBS 7064</strain>
    </source>
</reference>
<dbReference type="SUPFAM" id="SSF54631">
    <property type="entry name" value="CBS-domain pair"/>
    <property type="match status" value="1"/>
</dbReference>
<protein>
    <submittedName>
        <fullName evidence="3">Piso0_000539 protein</fullName>
    </submittedName>
</protein>
<dbReference type="Gene3D" id="3.10.580.10">
    <property type="entry name" value="CBS-domain"/>
    <property type="match status" value="1"/>
</dbReference>
<dbReference type="OrthoDB" id="2536440at2759"/>
<dbReference type="AlphaFoldDB" id="G8YVQ0"/>
<dbReference type="InterPro" id="IPR000644">
    <property type="entry name" value="CBS_dom"/>
</dbReference>
<organism evidence="3 5">
    <name type="scientific">Pichia sorbitophila (strain ATCC MYA-4447 / BCRC 22081 / CBS 7064 / NBRC 10061 / NRRL Y-12695)</name>
    <name type="common">Hybrid yeast</name>
    <dbReference type="NCBI Taxonomy" id="559304"/>
    <lineage>
        <taxon>Eukaryota</taxon>
        <taxon>Fungi</taxon>
        <taxon>Dikarya</taxon>
        <taxon>Ascomycota</taxon>
        <taxon>Saccharomycotina</taxon>
        <taxon>Pichiomycetes</taxon>
        <taxon>Debaryomycetaceae</taxon>
        <taxon>Millerozyma</taxon>
    </lineage>
</organism>
<dbReference type="OMA" id="FESETGP"/>
<evidence type="ECO:0000313" key="3">
    <source>
        <dbReference type="EMBL" id="CCE72933.1"/>
    </source>
</evidence>
<keyword evidence="1" id="KW-0129">CBS domain</keyword>
<dbReference type="HOGENOM" id="CLU_105491_0_0_1"/>
<evidence type="ECO:0000256" key="1">
    <source>
        <dbReference type="PROSITE-ProRule" id="PRU00703"/>
    </source>
</evidence>
<accession>G8YVQ0</accession>
<dbReference type="eggNOG" id="ENOG502S7T3">
    <property type="taxonomic scope" value="Eukaryota"/>
</dbReference>
<dbReference type="EMBL" id="FO082059">
    <property type="protein sequence ID" value="CCE72933.1"/>
    <property type="molecule type" value="Genomic_DNA"/>
</dbReference>
<dbReference type="PROSITE" id="PS51371">
    <property type="entry name" value="CBS"/>
    <property type="match status" value="1"/>
</dbReference>
<dbReference type="PANTHER" id="PTHR42115">
    <property type="entry name" value="BETA-SYNTHASE (BETA-THIONASE), PUTATIVE (AFU_ORTHOLOGUE AFUA_3G08420)-RELATED"/>
    <property type="match status" value="1"/>
</dbReference>
<sequence length="178" mass="20635">MSKTYLFHTRDYRGATVEDLDIKPAISINPTTSLHEALEIAYEYEFTYLPVIDERNKKLLGILNVEELSNSKAREGKTYREPIVKNYMLWFHQSTRERYEEDYKNKLKTNNTSVKATIKGSGNKSYTVITPLTPLEKLAEFFNKVNFFAIVTNAEGSFVYGVATPEDLTRYEQSRPRL</sequence>
<evidence type="ECO:0000259" key="2">
    <source>
        <dbReference type="PROSITE" id="PS51371"/>
    </source>
</evidence>
<evidence type="ECO:0000313" key="4">
    <source>
        <dbReference type="EMBL" id="CCE73494.1"/>
    </source>
</evidence>
<dbReference type="InParanoid" id="G8YVQ0"/>
<dbReference type="Proteomes" id="UP000005222">
    <property type="component" value="Chromosome B"/>
</dbReference>
<gene>
    <name evidence="3" type="primary">Piso0_000539</name>
    <name evidence="3" type="ORF">GNLVRS01_PISO0A11572g</name>
    <name evidence="4" type="ORF">GNLVRS01_PISO0B11639g</name>
</gene>
<dbReference type="InterPro" id="IPR046342">
    <property type="entry name" value="CBS_dom_sf"/>
</dbReference>
<name>G8YVQ0_PICSO</name>
<dbReference type="EMBL" id="FO082058">
    <property type="protein sequence ID" value="CCE73494.1"/>
    <property type="molecule type" value="Genomic_DNA"/>
</dbReference>
<dbReference type="Pfam" id="PF00571">
    <property type="entry name" value="CBS"/>
    <property type="match status" value="2"/>
</dbReference>